<proteinExistence type="predicted"/>
<keyword evidence="4" id="KW-1185">Reference proteome</keyword>
<dbReference type="Gene3D" id="2.60.120.10">
    <property type="entry name" value="Jelly Rolls"/>
    <property type="match status" value="1"/>
</dbReference>
<dbReference type="PANTHER" id="PTHR35848">
    <property type="entry name" value="OXALATE-BINDING PROTEIN"/>
    <property type="match status" value="1"/>
</dbReference>
<dbReference type="PANTHER" id="PTHR35848:SF6">
    <property type="entry name" value="CUPIN TYPE-2 DOMAIN-CONTAINING PROTEIN"/>
    <property type="match status" value="1"/>
</dbReference>
<name>A0A7V8SXG7_9BACT</name>
<comment type="caution">
    <text evidence="3">The sequence shown here is derived from an EMBL/GenBank/DDBJ whole genome shotgun (WGS) entry which is preliminary data.</text>
</comment>
<feature type="domain" description="Cupin type-2" evidence="2">
    <location>
        <begin position="48"/>
        <end position="115"/>
    </location>
</feature>
<dbReference type="InterPro" id="IPR051610">
    <property type="entry name" value="GPI/OXD"/>
</dbReference>
<evidence type="ECO:0000313" key="3">
    <source>
        <dbReference type="EMBL" id="MBA0086310.1"/>
    </source>
</evidence>
<evidence type="ECO:0000313" key="4">
    <source>
        <dbReference type="Proteomes" id="UP000567293"/>
    </source>
</evidence>
<sequence length="135" mass="15085">MRIKPYRTNLRDVAHVRGLNRDEGWINMQVQFLIDQKSAGSDKLLIGWTVLPPGARHDKHRHPNADEFFIVLQGRGFVYTDTGREPSGQGDVIFTPRGHWHGFDNTGSEDVVLVWGWSGAGSLAAAGYEIPPEGY</sequence>
<evidence type="ECO:0000256" key="1">
    <source>
        <dbReference type="ARBA" id="ARBA00022723"/>
    </source>
</evidence>
<dbReference type="Pfam" id="PF07883">
    <property type="entry name" value="Cupin_2"/>
    <property type="match status" value="1"/>
</dbReference>
<evidence type="ECO:0000259" key="2">
    <source>
        <dbReference type="Pfam" id="PF07883"/>
    </source>
</evidence>
<dbReference type="SUPFAM" id="SSF51182">
    <property type="entry name" value="RmlC-like cupins"/>
    <property type="match status" value="1"/>
</dbReference>
<reference evidence="3" key="1">
    <citation type="submission" date="2020-06" db="EMBL/GenBank/DDBJ databases">
        <title>Legume-microbial interactions unlock mineral nutrients during tropical forest succession.</title>
        <authorList>
            <person name="Epihov D.Z."/>
        </authorList>
    </citation>
    <scope>NUCLEOTIDE SEQUENCE [LARGE SCALE GENOMIC DNA]</scope>
    <source>
        <strain evidence="3">Pan2503</strain>
    </source>
</reference>
<dbReference type="Proteomes" id="UP000567293">
    <property type="component" value="Unassembled WGS sequence"/>
</dbReference>
<protein>
    <submittedName>
        <fullName evidence="3">Cupin domain-containing protein</fullName>
    </submittedName>
</protein>
<dbReference type="EMBL" id="JACDQQ010001450">
    <property type="protein sequence ID" value="MBA0086310.1"/>
    <property type="molecule type" value="Genomic_DNA"/>
</dbReference>
<dbReference type="InterPro" id="IPR014710">
    <property type="entry name" value="RmlC-like_jellyroll"/>
</dbReference>
<organism evidence="3 4">
    <name type="scientific">Candidatus Acidiferrum panamense</name>
    <dbReference type="NCBI Taxonomy" id="2741543"/>
    <lineage>
        <taxon>Bacteria</taxon>
        <taxon>Pseudomonadati</taxon>
        <taxon>Acidobacteriota</taxon>
        <taxon>Terriglobia</taxon>
        <taxon>Candidatus Acidiferrales</taxon>
        <taxon>Candidatus Acidiferrum</taxon>
    </lineage>
</organism>
<dbReference type="InterPro" id="IPR011051">
    <property type="entry name" value="RmlC_Cupin_sf"/>
</dbReference>
<gene>
    <name evidence="3" type="ORF">HRJ53_15115</name>
</gene>
<keyword evidence="1" id="KW-0479">Metal-binding</keyword>
<dbReference type="GO" id="GO:0046872">
    <property type="term" value="F:metal ion binding"/>
    <property type="evidence" value="ECO:0007669"/>
    <property type="project" value="UniProtKB-KW"/>
</dbReference>
<dbReference type="InterPro" id="IPR013096">
    <property type="entry name" value="Cupin_2"/>
</dbReference>
<dbReference type="AlphaFoldDB" id="A0A7V8SXG7"/>
<accession>A0A7V8SXG7</accession>